<organism evidence="2 3">
    <name type="scientific">Kribbella qitaiheensis</name>
    <dbReference type="NCBI Taxonomy" id="1544730"/>
    <lineage>
        <taxon>Bacteria</taxon>
        <taxon>Bacillati</taxon>
        <taxon>Actinomycetota</taxon>
        <taxon>Actinomycetes</taxon>
        <taxon>Propionibacteriales</taxon>
        <taxon>Kribbellaceae</taxon>
        <taxon>Kribbella</taxon>
    </lineage>
</organism>
<evidence type="ECO:0000259" key="1">
    <source>
        <dbReference type="Pfam" id="PF02223"/>
    </source>
</evidence>
<accession>A0A7G6WWB1</accession>
<evidence type="ECO:0000313" key="3">
    <source>
        <dbReference type="Proteomes" id="UP000515563"/>
    </source>
</evidence>
<dbReference type="SUPFAM" id="SSF52540">
    <property type="entry name" value="P-loop containing nucleoside triphosphate hydrolases"/>
    <property type="match status" value="1"/>
</dbReference>
<reference evidence="3" key="1">
    <citation type="submission" date="2019-09" db="EMBL/GenBank/DDBJ databases">
        <title>Antimicrobial potential of Antarctic Bacteria.</title>
        <authorList>
            <person name="Benaud N."/>
            <person name="Edwards R.J."/>
            <person name="Ferrari B.C."/>
        </authorList>
    </citation>
    <scope>NUCLEOTIDE SEQUENCE [LARGE SCALE GENOMIC DNA]</scope>
    <source>
        <strain evidence="3">SPB151</strain>
    </source>
</reference>
<dbReference type="GO" id="GO:0016301">
    <property type="term" value="F:kinase activity"/>
    <property type="evidence" value="ECO:0007669"/>
    <property type="project" value="UniProtKB-KW"/>
</dbReference>
<evidence type="ECO:0000313" key="2">
    <source>
        <dbReference type="EMBL" id="QNE18276.1"/>
    </source>
</evidence>
<dbReference type="AlphaFoldDB" id="A0A7G6WWB1"/>
<dbReference type="EMBL" id="CP043661">
    <property type="protein sequence ID" value="QNE18276.1"/>
    <property type="molecule type" value="Genomic_DNA"/>
</dbReference>
<dbReference type="KEGG" id="kqi:F1D05_10705"/>
<feature type="domain" description="Thymidylate kinase-like" evidence="1">
    <location>
        <begin position="18"/>
        <end position="126"/>
    </location>
</feature>
<dbReference type="Pfam" id="PF02223">
    <property type="entry name" value="Thymidylate_kin"/>
    <property type="match status" value="1"/>
</dbReference>
<dbReference type="Proteomes" id="UP000515563">
    <property type="component" value="Chromosome"/>
</dbReference>
<dbReference type="RefSeq" id="WP_185447300.1">
    <property type="nucleotide sequence ID" value="NZ_CP043661.1"/>
</dbReference>
<name>A0A7G6WWB1_9ACTN</name>
<keyword evidence="2" id="KW-0808">Transferase</keyword>
<dbReference type="Gene3D" id="3.40.50.300">
    <property type="entry name" value="P-loop containing nucleotide triphosphate hydrolases"/>
    <property type="match status" value="1"/>
</dbReference>
<sequence>MPNRSRPEYTGNRQRHPRVSGRALACLVAADRYHHLDVELRPALRAGRLVLCDRYVASSLVLQRRDGVSLEFIDAINSGADGPDLAVILVADAATIRARLRNRGTSHGRFEETDGTTVELGYYAEAAQHLARRGVDVLTVDVDGHSPGDTAAVITDAIRTRWASLAEPPSDSQQGMTP</sequence>
<proteinExistence type="predicted"/>
<dbReference type="InterPro" id="IPR027417">
    <property type="entry name" value="P-loop_NTPase"/>
</dbReference>
<dbReference type="InterPro" id="IPR039430">
    <property type="entry name" value="Thymidylate_kin-like_dom"/>
</dbReference>
<keyword evidence="3" id="KW-1185">Reference proteome</keyword>
<reference evidence="2 3" key="2">
    <citation type="journal article" date="2020" name="Microbiol. Resour. Announc.">
        <title>Antarctic desert soil bacteria exhibit high novel natural product potential, evaluated through long-read genome sequencing and comparative genomics.</title>
        <authorList>
            <person name="Benaud N."/>
            <person name="Edwards R.J."/>
            <person name="Amos T.G."/>
            <person name="D'Agostino P.M."/>
            <person name="Gutierrez-Chavez C."/>
            <person name="Montgomery K."/>
            <person name="Nicetic I."/>
            <person name="Ferrari B.C."/>
        </authorList>
    </citation>
    <scope>NUCLEOTIDE SEQUENCE [LARGE SCALE GENOMIC DNA]</scope>
    <source>
        <strain evidence="2 3">SPB151</strain>
    </source>
</reference>
<protein>
    <submittedName>
        <fullName evidence="2">dTMP kinase</fullName>
    </submittedName>
</protein>
<gene>
    <name evidence="2" type="ORF">F1D05_10705</name>
</gene>
<dbReference type="CDD" id="cd01672">
    <property type="entry name" value="TMPK"/>
    <property type="match status" value="1"/>
</dbReference>
<keyword evidence="2" id="KW-0418">Kinase</keyword>